<reference evidence="2" key="2">
    <citation type="submission" date="2015-01" db="EMBL/GenBank/DDBJ databases">
        <title>Evolutionary Origins and Diversification of the Mycorrhizal Mutualists.</title>
        <authorList>
            <consortium name="DOE Joint Genome Institute"/>
            <consortium name="Mycorrhizal Genomics Consortium"/>
            <person name="Kohler A."/>
            <person name="Kuo A."/>
            <person name="Nagy L.G."/>
            <person name="Floudas D."/>
            <person name="Copeland A."/>
            <person name="Barry K.W."/>
            <person name="Cichocki N."/>
            <person name="Veneault-Fourrey C."/>
            <person name="LaButti K."/>
            <person name="Lindquist E.A."/>
            <person name="Lipzen A."/>
            <person name="Lundell T."/>
            <person name="Morin E."/>
            <person name="Murat C."/>
            <person name="Riley R."/>
            <person name="Ohm R."/>
            <person name="Sun H."/>
            <person name="Tunlid A."/>
            <person name="Henrissat B."/>
            <person name="Grigoriev I.V."/>
            <person name="Hibbett D.S."/>
            <person name="Martin F."/>
        </authorList>
    </citation>
    <scope>NUCLEOTIDE SEQUENCE [LARGE SCALE GENOMIC DNA]</scope>
    <source>
        <strain evidence="2">Ve08.2h10</strain>
    </source>
</reference>
<evidence type="ECO:0000313" key="1">
    <source>
        <dbReference type="EMBL" id="KIK99169.1"/>
    </source>
</evidence>
<dbReference type="AlphaFoldDB" id="A0A0D0E955"/>
<sequence length="112" mass="12620">MIYRINLIEGEQFFVQNLCLGMDPEPRTGAFPAWTSRHICRNLGTSKHKHASGHWPEVSSSYLELRESVPNASVVDAEHDEVFGIDSAHISLLCDSESTTFNIVNSYRVELL</sequence>
<dbReference type="HOGENOM" id="CLU_2146686_0_0_1"/>
<dbReference type="EMBL" id="KN824868">
    <property type="protein sequence ID" value="KIK99169.1"/>
    <property type="molecule type" value="Genomic_DNA"/>
</dbReference>
<name>A0A0D0E955_9AGAM</name>
<keyword evidence="2" id="KW-1185">Reference proteome</keyword>
<organism evidence="1 2">
    <name type="scientific">Paxillus rubicundulus Ve08.2h10</name>
    <dbReference type="NCBI Taxonomy" id="930991"/>
    <lineage>
        <taxon>Eukaryota</taxon>
        <taxon>Fungi</taxon>
        <taxon>Dikarya</taxon>
        <taxon>Basidiomycota</taxon>
        <taxon>Agaricomycotina</taxon>
        <taxon>Agaricomycetes</taxon>
        <taxon>Agaricomycetidae</taxon>
        <taxon>Boletales</taxon>
        <taxon>Paxilineae</taxon>
        <taxon>Paxillaceae</taxon>
        <taxon>Paxillus</taxon>
    </lineage>
</organism>
<proteinExistence type="predicted"/>
<reference evidence="1 2" key="1">
    <citation type="submission" date="2014-04" db="EMBL/GenBank/DDBJ databases">
        <authorList>
            <consortium name="DOE Joint Genome Institute"/>
            <person name="Kuo A."/>
            <person name="Kohler A."/>
            <person name="Jargeat P."/>
            <person name="Nagy L.G."/>
            <person name="Floudas D."/>
            <person name="Copeland A."/>
            <person name="Barry K.W."/>
            <person name="Cichocki N."/>
            <person name="Veneault-Fourrey C."/>
            <person name="LaButti K."/>
            <person name="Lindquist E.A."/>
            <person name="Lipzen A."/>
            <person name="Lundell T."/>
            <person name="Morin E."/>
            <person name="Murat C."/>
            <person name="Sun H."/>
            <person name="Tunlid A."/>
            <person name="Henrissat B."/>
            <person name="Grigoriev I.V."/>
            <person name="Hibbett D.S."/>
            <person name="Martin F."/>
            <person name="Nordberg H.P."/>
            <person name="Cantor M.N."/>
            <person name="Hua S.X."/>
        </authorList>
    </citation>
    <scope>NUCLEOTIDE SEQUENCE [LARGE SCALE GENOMIC DNA]</scope>
    <source>
        <strain evidence="1 2">Ve08.2h10</strain>
    </source>
</reference>
<evidence type="ECO:0000313" key="2">
    <source>
        <dbReference type="Proteomes" id="UP000054538"/>
    </source>
</evidence>
<gene>
    <name evidence="1" type="ORF">PAXRUDRAFT_577162</name>
</gene>
<dbReference type="InParanoid" id="A0A0D0E955"/>
<dbReference type="Proteomes" id="UP000054538">
    <property type="component" value="Unassembled WGS sequence"/>
</dbReference>
<accession>A0A0D0E955</accession>
<protein>
    <submittedName>
        <fullName evidence="1">Uncharacterized protein</fullName>
    </submittedName>
</protein>